<dbReference type="PANTHER" id="PTHR24223:SF443">
    <property type="entry name" value="MULTIDRUG-RESISTANCE LIKE PROTEIN 1, ISOFORM I"/>
    <property type="match status" value="1"/>
</dbReference>
<dbReference type="InterPro" id="IPR011527">
    <property type="entry name" value="ABC1_TM_dom"/>
</dbReference>
<keyword evidence="17" id="KW-1185">Reference proteome</keyword>
<feature type="compositionally biased region" description="Basic and acidic residues" evidence="12">
    <location>
        <begin position="882"/>
        <end position="906"/>
    </location>
</feature>
<dbReference type="EC" id="7.6.2.3" evidence="10"/>
<dbReference type="FunFam" id="3.40.50.300:FF:000074">
    <property type="entry name" value="Multidrug resistance-associated protein 5 isoform 1"/>
    <property type="match status" value="1"/>
</dbReference>
<comment type="caution">
    <text evidence="16">The sequence shown here is derived from an EMBL/GenBank/DDBJ whole genome shotgun (WGS) entry which is preliminary data.</text>
</comment>
<dbReference type="GO" id="GO:0005524">
    <property type="term" value="F:ATP binding"/>
    <property type="evidence" value="ECO:0007669"/>
    <property type="project" value="UniProtKB-KW"/>
</dbReference>
<evidence type="ECO:0000256" key="4">
    <source>
        <dbReference type="ARBA" id="ARBA00022692"/>
    </source>
</evidence>
<feature type="transmembrane region" description="Helical" evidence="13">
    <location>
        <begin position="114"/>
        <end position="132"/>
    </location>
</feature>
<keyword evidence="8 13" id="KW-1133">Transmembrane helix</keyword>
<feature type="transmembrane region" description="Helical" evidence="13">
    <location>
        <begin position="974"/>
        <end position="997"/>
    </location>
</feature>
<dbReference type="SUPFAM" id="SSF90123">
    <property type="entry name" value="ABC transporter transmembrane region"/>
    <property type="match status" value="2"/>
</dbReference>
<evidence type="ECO:0000256" key="1">
    <source>
        <dbReference type="ARBA" id="ARBA00004128"/>
    </source>
</evidence>
<comment type="similarity">
    <text evidence="2">Belongs to the ABC transporter superfamily. ABCC family. Conjugate transporter (TC 3.A.1.208) subfamily.</text>
</comment>
<keyword evidence="3" id="KW-0813">Transport</keyword>
<dbReference type="Pfam" id="PF00664">
    <property type="entry name" value="ABC_membrane"/>
    <property type="match status" value="2"/>
</dbReference>
<feature type="transmembrane region" description="Helical" evidence="13">
    <location>
        <begin position="144"/>
        <end position="160"/>
    </location>
</feature>
<evidence type="ECO:0000256" key="8">
    <source>
        <dbReference type="ARBA" id="ARBA00022989"/>
    </source>
</evidence>
<organism evidence="16 17">
    <name type="scientific">Meganyctiphanes norvegica</name>
    <name type="common">Northern krill</name>
    <name type="synonym">Thysanopoda norvegica</name>
    <dbReference type="NCBI Taxonomy" id="48144"/>
    <lineage>
        <taxon>Eukaryota</taxon>
        <taxon>Metazoa</taxon>
        <taxon>Ecdysozoa</taxon>
        <taxon>Arthropoda</taxon>
        <taxon>Crustacea</taxon>
        <taxon>Multicrustacea</taxon>
        <taxon>Malacostraca</taxon>
        <taxon>Eumalacostraca</taxon>
        <taxon>Eucarida</taxon>
        <taxon>Euphausiacea</taxon>
        <taxon>Euphausiidae</taxon>
        <taxon>Meganyctiphanes</taxon>
    </lineage>
</organism>
<comment type="catalytic activity">
    <reaction evidence="11">
        <text>leukotriene C4(in) + ATP + H2O = leukotriene C4(out) + ADP + phosphate + H(+)</text>
        <dbReference type="Rhea" id="RHEA:38963"/>
        <dbReference type="ChEBI" id="CHEBI:15377"/>
        <dbReference type="ChEBI" id="CHEBI:15378"/>
        <dbReference type="ChEBI" id="CHEBI:30616"/>
        <dbReference type="ChEBI" id="CHEBI:43474"/>
        <dbReference type="ChEBI" id="CHEBI:57973"/>
        <dbReference type="ChEBI" id="CHEBI:456216"/>
    </reaction>
    <physiologicalReaction direction="left-to-right" evidence="11">
        <dbReference type="Rhea" id="RHEA:38964"/>
    </physiologicalReaction>
</comment>
<dbReference type="InterPro" id="IPR036640">
    <property type="entry name" value="ABC1_TM_sf"/>
</dbReference>
<dbReference type="CDD" id="cd03250">
    <property type="entry name" value="ABCC_MRP_domain1"/>
    <property type="match status" value="1"/>
</dbReference>
<evidence type="ECO:0000256" key="2">
    <source>
        <dbReference type="ARBA" id="ARBA00009726"/>
    </source>
</evidence>
<dbReference type="CDD" id="cd03244">
    <property type="entry name" value="ABCC_MRP_domain2"/>
    <property type="match status" value="1"/>
</dbReference>
<feature type="transmembrane region" description="Helical" evidence="13">
    <location>
        <begin position="172"/>
        <end position="195"/>
    </location>
</feature>
<dbReference type="CDD" id="cd18595">
    <property type="entry name" value="ABC_6TM_MRP1_2_3_6_D1_like"/>
    <property type="match status" value="1"/>
</dbReference>
<feature type="transmembrane region" description="Helical" evidence="13">
    <location>
        <begin position="550"/>
        <end position="570"/>
    </location>
</feature>
<dbReference type="InterPro" id="IPR050173">
    <property type="entry name" value="ABC_transporter_C-like"/>
</dbReference>
<feature type="non-terminal residue" evidence="16">
    <location>
        <position position="1508"/>
    </location>
</feature>
<feature type="transmembrane region" description="Helical" evidence="13">
    <location>
        <begin position="82"/>
        <end position="102"/>
    </location>
</feature>
<feature type="transmembrane region" description="Helical" evidence="13">
    <location>
        <begin position="1055"/>
        <end position="1087"/>
    </location>
</feature>
<evidence type="ECO:0000313" key="16">
    <source>
        <dbReference type="EMBL" id="CAL4102207.1"/>
    </source>
</evidence>
<keyword evidence="7" id="KW-0067">ATP-binding</keyword>
<dbReference type="FunFam" id="3.40.50.300:FF:000293">
    <property type="entry name" value="ATP binding cassette subfamily C member 1"/>
    <property type="match status" value="1"/>
</dbReference>
<dbReference type="GO" id="GO:0015431">
    <property type="term" value="F:ABC-type glutathione S-conjugate transporter activity"/>
    <property type="evidence" value="ECO:0007669"/>
    <property type="project" value="UniProtKB-EC"/>
</dbReference>
<keyword evidence="5" id="KW-0677">Repeat</keyword>
<dbReference type="PROSITE" id="PS50929">
    <property type="entry name" value="ABC_TM1F"/>
    <property type="match status" value="2"/>
</dbReference>
<comment type="subcellular location">
    <subcellularLocation>
        <location evidence="1">Vacuole membrane</location>
        <topology evidence="1">Multi-pass membrane protein</topology>
    </subcellularLocation>
</comment>
<evidence type="ECO:0000256" key="10">
    <source>
        <dbReference type="ARBA" id="ARBA00024220"/>
    </source>
</evidence>
<dbReference type="GO" id="GO:0016887">
    <property type="term" value="F:ATP hydrolysis activity"/>
    <property type="evidence" value="ECO:0007669"/>
    <property type="project" value="InterPro"/>
</dbReference>
<evidence type="ECO:0000256" key="13">
    <source>
        <dbReference type="SAM" id="Phobius"/>
    </source>
</evidence>
<evidence type="ECO:0000256" key="7">
    <source>
        <dbReference type="ARBA" id="ARBA00022840"/>
    </source>
</evidence>
<gene>
    <name evidence="16" type="ORF">MNOR_LOCUS17212</name>
</gene>
<dbReference type="SUPFAM" id="SSF52540">
    <property type="entry name" value="P-loop containing nucleoside triphosphate hydrolases"/>
    <property type="match status" value="2"/>
</dbReference>
<dbReference type="Gene3D" id="1.20.1560.10">
    <property type="entry name" value="ABC transporter type 1, transmembrane domain"/>
    <property type="match status" value="2"/>
</dbReference>
<evidence type="ECO:0000256" key="5">
    <source>
        <dbReference type="ARBA" id="ARBA00022737"/>
    </source>
</evidence>
<evidence type="ECO:0000256" key="11">
    <source>
        <dbReference type="ARBA" id="ARBA00047523"/>
    </source>
</evidence>
<name>A0AAV2QUU4_MEGNR</name>
<dbReference type="Proteomes" id="UP001497623">
    <property type="component" value="Unassembled WGS sequence"/>
</dbReference>
<dbReference type="FunFam" id="1.20.1560.10:FF:000001">
    <property type="entry name" value="ATP-binding cassette subfamily C member 1"/>
    <property type="match status" value="1"/>
</dbReference>
<feature type="transmembrane region" description="Helical" evidence="13">
    <location>
        <begin position="916"/>
        <end position="939"/>
    </location>
</feature>
<feature type="compositionally biased region" description="Low complexity" evidence="12">
    <location>
        <begin position="1239"/>
        <end position="1255"/>
    </location>
</feature>
<dbReference type="EMBL" id="CAXKWB010011697">
    <property type="protein sequence ID" value="CAL4102207.1"/>
    <property type="molecule type" value="Genomic_DNA"/>
</dbReference>
<proteinExistence type="inferred from homology"/>
<feature type="transmembrane region" description="Helical" evidence="13">
    <location>
        <begin position="41"/>
        <end position="61"/>
    </location>
</feature>
<feature type="transmembrane region" description="Helical" evidence="13">
    <location>
        <begin position="518"/>
        <end position="538"/>
    </location>
</feature>
<dbReference type="InterPro" id="IPR017871">
    <property type="entry name" value="ABC_transporter-like_CS"/>
</dbReference>
<reference evidence="16 17" key="1">
    <citation type="submission" date="2024-05" db="EMBL/GenBank/DDBJ databases">
        <authorList>
            <person name="Wallberg A."/>
        </authorList>
    </citation>
    <scope>NUCLEOTIDE SEQUENCE [LARGE SCALE GENOMIC DNA]</scope>
</reference>
<dbReference type="Gene3D" id="3.40.50.300">
    <property type="entry name" value="P-loop containing nucleotide triphosphate hydrolases"/>
    <property type="match status" value="2"/>
</dbReference>
<evidence type="ECO:0000256" key="9">
    <source>
        <dbReference type="ARBA" id="ARBA00023136"/>
    </source>
</evidence>
<dbReference type="PROSITE" id="PS00211">
    <property type="entry name" value="ABC_TRANSPORTER_1"/>
    <property type="match status" value="2"/>
</dbReference>
<evidence type="ECO:0000313" key="17">
    <source>
        <dbReference type="Proteomes" id="UP001497623"/>
    </source>
</evidence>
<evidence type="ECO:0000259" key="14">
    <source>
        <dbReference type="PROSITE" id="PS50893"/>
    </source>
</evidence>
<accession>A0AAV2QUU4</accession>
<evidence type="ECO:0000259" key="15">
    <source>
        <dbReference type="PROSITE" id="PS50929"/>
    </source>
</evidence>
<dbReference type="InterPro" id="IPR027417">
    <property type="entry name" value="P-loop_NTPase"/>
</dbReference>
<feature type="transmembrane region" description="Helical" evidence="13">
    <location>
        <begin position="432"/>
        <end position="452"/>
    </location>
</feature>
<dbReference type="FunFam" id="1.20.1560.10:FF:000006">
    <property type="entry name" value="ATP-binding cassette, sub-family C (CFTR/MRP), member 9"/>
    <property type="match status" value="1"/>
</dbReference>
<feature type="region of interest" description="Disordered" evidence="12">
    <location>
        <begin position="840"/>
        <end position="906"/>
    </location>
</feature>
<protein>
    <recommendedName>
        <fullName evidence="10">ABC-type glutathione-S-conjugate transporter</fullName>
        <ecNumber evidence="10">7.6.2.3</ecNumber>
    </recommendedName>
</protein>
<dbReference type="InterPro" id="IPR003439">
    <property type="entry name" value="ABC_transporter-like_ATP-bd"/>
</dbReference>
<evidence type="ECO:0000256" key="12">
    <source>
        <dbReference type="SAM" id="MobiDB-lite"/>
    </source>
</evidence>
<keyword evidence="6" id="KW-0547">Nucleotide-binding</keyword>
<keyword evidence="4 13" id="KW-0812">Transmembrane</keyword>
<dbReference type="Pfam" id="PF00005">
    <property type="entry name" value="ABC_tran"/>
    <property type="match status" value="2"/>
</dbReference>
<dbReference type="SMART" id="SM00382">
    <property type="entry name" value="AAA"/>
    <property type="match status" value="2"/>
</dbReference>
<feature type="domain" description="ABC transporter" evidence="14">
    <location>
        <begin position="607"/>
        <end position="837"/>
    </location>
</feature>
<dbReference type="InterPro" id="IPR003593">
    <property type="entry name" value="AAA+_ATPase"/>
</dbReference>
<evidence type="ECO:0000256" key="3">
    <source>
        <dbReference type="ARBA" id="ARBA00022448"/>
    </source>
</evidence>
<feature type="compositionally biased region" description="Basic and acidic residues" evidence="12">
    <location>
        <begin position="847"/>
        <end position="870"/>
    </location>
</feature>
<feature type="transmembrane region" description="Helical" evidence="13">
    <location>
        <begin position="408"/>
        <end position="426"/>
    </location>
</feature>
<dbReference type="GO" id="GO:0005774">
    <property type="term" value="C:vacuolar membrane"/>
    <property type="evidence" value="ECO:0007669"/>
    <property type="project" value="UniProtKB-SubCell"/>
</dbReference>
<sequence>MNKSEESDVLSRLCGQPAWEVSASTWSTDEPELGICLERTLLLWVPCVLFWLIGIPHLVFLRRKIKDRIPWTALAYTRTMCAILLVVTGIVELFWVVLQLAINSPRMLVMTADIFASIILCITYVLQLVIVLESHRRSVQSNTVIWLFSLMMFLCSIPEFKTISKGIIQRYLAMSAVIEATFMIQFFTYITMVIAQTLHDSPSKIKHSELSKNASPEQWASLPNRMTFSWAFPLMWKGFRSQVTHQDLYDLPNHHTAPVLSKTLIKYIERNEKRVINKKTSIAWMLASCLKKDLLITAILYAIYEILSFFSPEILSVDFQNDVEISLTDWIFYLIFFFRDTELNTISVSNHNYSLLVTENRMENIVVFAASNKALRLSAAGRQQVSLGEIVNLMAVDTFRVAGFVSNLYPAFGSPFVIATALILLWERLGPAVLAGLVVCFLQIPINTFVANKVKNLQGKHMTLKDKRLKIITEVINGIKVLKMYAWEESFKQQVEDIRAQEIVVLKRLAIFHCNSSFFFNVTPTLVALASFATFLLMSSENSLDAETAFVSLALFNILRLPLIAFPNMITDIVQAKVSMERMDKFLAASELDLSAVSSDSNKNIAVLVKDSQFIWNLDDNEESSSNFKLQDMDISLPAGSLLAVVGTVGAGKSSFISALLGEMNKIKGQVVVNGRIAYVSQSAWLQNATLQDNITFGEDFDPQRYKEVVKACALQPDLDMLPAGDQTEIGEKGINLSGGQKQRISMARAVYSNADIYLLDDPLSAVDAHVGKHMFEYVIGPNGLLKNKTRILVTHGVSFLPEVDSIIVMKAGAAVERGSYAELLQQDGDFAQFLLQHQSQVSQSQHDNEENGKESEIPNKVEEKTKKDLTNFAQQKSNKNGSKENEKSLETKGDSAGKTLVKEEKTQKGGVSSKVFLMYGRAMGLLHFILPLVFLALAQASTAGGNLWLSYCANQVTGPQHNGTGTFDRDGFLAGYAGFGLLQAIFVAAGTIMVMLGCLKASLVLHQQLVINVLHLPMNFFDSNPSGRIINRFSKEVDTLDSTLPGLLRIASTYIMQVIFTLIVIIISTPIAASIIVPVMVIYCLIQRMFVAMSRQLKRIEAVSKSPIFSHFSETVQGLSVIRAFQKQEEFQKESLRKIDYNMTVQYNDLAISRWLACTLETIGNLITFAASMMAVLSKGDITPGNVGLSITYALSITLQLNWVVQILSSAESNITSVERIYEYIEEEQEAPWRLQCSGDSNSSSNNISGQSSSSRDDSWPQKGEINFSDYELRYRPDLPLVLNGITCTIKASEKIGIVGRTGAGKSSLTTALFRLVEPAGGSISIDGINVATIGLHDLREKLTIIPQDAVLFCGSLRLNLDPFNLQSDADVWKALEHVNLKTFVSSQPDGLEFKIDEGGSNLSVGQRQLLCLGRALVRQSRILILDEATASVDLDTDDFLQDTIRREFKDCTIITIAHRLKTVMDSDKILVLDAGNIAEFDSPSALLANTESLFYGLAKESGLVLT</sequence>
<feature type="region of interest" description="Disordered" evidence="12">
    <location>
        <begin position="1237"/>
        <end position="1262"/>
    </location>
</feature>
<dbReference type="PANTHER" id="PTHR24223">
    <property type="entry name" value="ATP-BINDING CASSETTE SUB-FAMILY C"/>
    <property type="match status" value="1"/>
</dbReference>
<dbReference type="PROSITE" id="PS50893">
    <property type="entry name" value="ABC_TRANSPORTER_2"/>
    <property type="match status" value="2"/>
</dbReference>
<feature type="domain" description="ABC transmembrane type-1" evidence="15">
    <location>
        <begin position="353"/>
        <end position="575"/>
    </location>
</feature>
<dbReference type="CDD" id="cd18603">
    <property type="entry name" value="ABC_6TM_MRP1_2_3_6_D2_like"/>
    <property type="match status" value="1"/>
</dbReference>
<feature type="domain" description="ABC transmembrane type-1" evidence="15">
    <location>
        <begin position="933"/>
        <end position="1214"/>
    </location>
</feature>
<feature type="domain" description="ABC transporter" evidence="14">
    <location>
        <begin position="1267"/>
        <end position="1501"/>
    </location>
</feature>
<evidence type="ECO:0000256" key="6">
    <source>
        <dbReference type="ARBA" id="ARBA00022741"/>
    </source>
</evidence>
<keyword evidence="9 13" id="KW-0472">Membrane</keyword>